<comment type="caution">
    <text evidence="1">The sequence shown here is derived from an EMBL/GenBank/DDBJ whole genome shotgun (WGS) entry which is preliminary data.</text>
</comment>
<name>A0ACC1SV50_9APHY</name>
<proteinExistence type="predicted"/>
<gene>
    <name evidence="1" type="ORF">NM688_g5451</name>
</gene>
<protein>
    <submittedName>
        <fullName evidence="1">Uncharacterized protein</fullName>
    </submittedName>
</protein>
<keyword evidence="2" id="KW-1185">Reference proteome</keyword>
<evidence type="ECO:0000313" key="2">
    <source>
        <dbReference type="Proteomes" id="UP001148662"/>
    </source>
</evidence>
<reference evidence="1" key="1">
    <citation type="submission" date="2022-07" db="EMBL/GenBank/DDBJ databases">
        <title>Genome Sequence of Phlebia brevispora.</title>
        <authorList>
            <person name="Buettner E."/>
        </authorList>
    </citation>
    <scope>NUCLEOTIDE SEQUENCE</scope>
    <source>
        <strain evidence="1">MPL23</strain>
    </source>
</reference>
<sequence>MLTLLIERRIREWADIAGLLPSSQNGFRTGYRTHNNSFVLRTAIEWARAHHCSLYVAFVDLTNAFPSVDQPTLWLKLAQCGIQGPLIDWLRMLYDRMQYMVRHEGEWSQPFQAHAGILTGDPASPILWDLYFADVVIRDHDADVILNGRRISHLEQADDVALFSTSPGAVQRKLDDLFSWCGVNFMVMHRTKTCGMVFGPIPRPLPTLYVDSTALRWVPEYPYIGVIFSSTTPDIFRTHLHTCARRARQLAYGCYSVEGYIGALPAWVARTLYTARVDPHLTLACEVIPDVVRSELAPLEDVQHMYLRRLLGLNSRSCLAPLFTETGLLPLRYRRAQLTLQYLSYVLSAPHTIAFDALQESHALLSAGHSSWLSDLWHALHNLPVHVPLNIEGRITKEAVEAAMQQIQLAVDSHLSSTIAYSPRLHLLRDRVELNRNGKKVPGVMAFRQYLRILPADLAQGIARLLAGDHPFAIEQGPPARYARTEGAAALSLLS</sequence>
<accession>A0ACC1SV50</accession>
<evidence type="ECO:0000313" key="1">
    <source>
        <dbReference type="EMBL" id="KAJ3546978.1"/>
    </source>
</evidence>
<organism evidence="1 2">
    <name type="scientific">Phlebia brevispora</name>
    <dbReference type="NCBI Taxonomy" id="194682"/>
    <lineage>
        <taxon>Eukaryota</taxon>
        <taxon>Fungi</taxon>
        <taxon>Dikarya</taxon>
        <taxon>Basidiomycota</taxon>
        <taxon>Agaricomycotina</taxon>
        <taxon>Agaricomycetes</taxon>
        <taxon>Polyporales</taxon>
        <taxon>Meruliaceae</taxon>
        <taxon>Phlebia</taxon>
    </lineage>
</organism>
<dbReference type="EMBL" id="JANHOG010001005">
    <property type="protein sequence ID" value="KAJ3546978.1"/>
    <property type="molecule type" value="Genomic_DNA"/>
</dbReference>
<dbReference type="Proteomes" id="UP001148662">
    <property type="component" value="Unassembled WGS sequence"/>
</dbReference>